<organism evidence="5 6">
    <name type="scientific">Glaciecola nitratireducens (strain JCM 12485 / KCTC 12276 / FR1064)</name>
    <dbReference type="NCBI Taxonomy" id="1085623"/>
    <lineage>
        <taxon>Bacteria</taxon>
        <taxon>Pseudomonadati</taxon>
        <taxon>Pseudomonadota</taxon>
        <taxon>Gammaproteobacteria</taxon>
        <taxon>Alteromonadales</taxon>
        <taxon>Alteromonadaceae</taxon>
        <taxon>Brumicola</taxon>
    </lineage>
</organism>
<dbReference type="eggNOG" id="COG3340">
    <property type="taxonomic scope" value="Bacteria"/>
</dbReference>
<keyword evidence="6" id="KW-1185">Reference proteome</keyword>
<evidence type="ECO:0000313" key="6">
    <source>
        <dbReference type="Proteomes" id="UP000009282"/>
    </source>
</evidence>
<dbReference type="Proteomes" id="UP000009282">
    <property type="component" value="Chromosome"/>
</dbReference>
<evidence type="ECO:0000256" key="4">
    <source>
        <dbReference type="ARBA" id="ARBA00022825"/>
    </source>
</evidence>
<dbReference type="Pfam" id="PF03575">
    <property type="entry name" value="Peptidase_S51"/>
    <property type="match status" value="1"/>
</dbReference>
<dbReference type="Gene3D" id="3.40.50.880">
    <property type="match status" value="1"/>
</dbReference>
<protein>
    <submittedName>
        <fullName evidence="5">Peptidase E</fullName>
    </submittedName>
</protein>
<dbReference type="PANTHER" id="PTHR20842">
    <property type="entry name" value="PROTEASE S51 ALPHA-ASPARTYL DIPEPTIDASE"/>
    <property type="match status" value="1"/>
</dbReference>
<dbReference type="KEGG" id="gni:GNIT_1355"/>
<dbReference type="STRING" id="1085623.GNIT_1355"/>
<evidence type="ECO:0000256" key="3">
    <source>
        <dbReference type="ARBA" id="ARBA00022801"/>
    </source>
</evidence>
<dbReference type="NCBIfam" id="NF003642">
    <property type="entry name" value="PRK05282.1"/>
    <property type="match status" value="1"/>
</dbReference>
<dbReference type="GO" id="GO:0006508">
    <property type="term" value="P:proteolysis"/>
    <property type="evidence" value="ECO:0007669"/>
    <property type="project" value="UniProtKB-KW"/>
</dbReference>
<evidence type="ECO:0000256" key="1">
    <source>
        <dbReference type="ARBA" id="ARBA00006534"/>
    </source>
</evidence>
<dbReference type="InterPro" id="IPR005320">
    <property type="entry name" value="Peptidase_S51"/>
</dbReference>
<proteinExistence type="inferred from homology"/>
<reference evidence="5 6" key="1">
    <citation type="journal article" date="2011" name="J. Bacteriol.">
        <title>Complete genome sequence of seawater bacterium Glaciecola nitratireducens FR1064T.</title>
        <authorList>
            <person name="Bian F."/>
            <person name="Qin Q.L."/>
            <person name="Xie B.B."/>
            <person name="Shu Y.L."/>
            <person name="Zhang X.Y."/>
            <person name="Yu Y."/>
            <person name="Chen B."/>
            <person name="Chen X.L."/>
            <person name="Zhou B.C."/>
            <person name="Zhang Y.Z."/>
        </authorList>
    </citation>
    <scope>NUCLEOTIDE SEQUENCE [LARGE SCALE GENOMIC DNA]</scope>
    <source>
        <strain evidence="6">JCM 12485 / KCTC 12276 / FR1064</strain>
    </source>
</reference>
<keyword evidence="4" id="KW-0720">Serine protease</keyword>
<gene>
    <name evidence="5" type="primary">pepE</name>
    <name evidence="5" type="ordered locus">GNIT_1355</name>
</gene>
<dbReference type="SUPFAM" id="SSF52317">
    <property type="entry name" value="Class I glutamine amidotransferase-like"/>
    <property type="match status" value="1"/>
</dbReference>
<dbReference type="PANTHER" id="PTHR20842:SF0">
    <property type="entry name" value="ALPHA-ASPARTYL DIPEPTIDASE"/>
    <property type="match status" value="1"/>
</dbReference>
<keyword evidence="3" id="KW-0378">Hydrolase</keyword>
<dbReference type="AlphaFoldDB" id="G4QGF4"/>
<dbReference type="MEROPS" id="S51.001"/>
<comment type="similarity">
    <text evidence="1">Belongs to the peptidase S51 family.</text>
</comment>
<evidence type="ECO:0000313" key="5">
    <source>
        <dbReference type="EMBL" id="AEP29479.1"/>
    </source>
</evidence>
<dbReference type="OrthoDB" id="3373764at2"/>
<dbReference type="EMBL" id="CP003060">
    <property type="protein sequence ID" value="AEP29479.1"/>
    <property type="molecule type" value="Genomic_DNA"/>
</dbReference>
<keyword evidence="2" id="KW-0645">Protease</keyword>
<dbReference type="CDD" id="cd03146">
    <property type="entry name" value="GAT1_Peptidase_E"/>
    <property type="match status" value="1"/>
</dbReference>
<sequence length="234" mass="25624">MLDFAKVLMLSSSRQGDEPYLYHAKAMIEAHLNGIEKVLFIPFAGVSLNWDAYTAKVQEALPEITVTGIHQQDDAQKAVNNAQAILVGGGNTFNLLNEIYRQNLFEAIQQRVVAGMPYIGWSAGSNLCGLSIKTSNDMPIIQPQSFSTFGFINAQINPHYTDYVAPGHNGETRDQRIAEFCALYPDVSVIGIREGSALLRKDNELVLLGEQDAVVFTGKQRDVILAGSSISGYL</sequence>
<dbReference type="InterPro" id="IPR029062">
    <property type="entry name" value="Class_I_gatase-like"/>
</dbReference>
<evidence type="ECO:0000256" key="2">
    <source>
        <dbReference type="ARBA" id="ARBA00022670"/>
    </source>
</evidence>
<dbReference type="RefSeq" id="WP_014108353.1">
    <property type="nucleotide sequence ID" value="NC_016041.1"/>
</dbReference>
<dbReference type="HOGENOM" id="CLU_071689_0_0_6"/>
<name>G4QGF4_GLANF</name>
<dbReference type="GO" id="GO:0008236">
    <property type="term" value="F:serine-type peptidase activity"/>
    <property type="evidence" value="ECO:0007669"/>
    <property type="project" value="UniProtKB-KW"/>
</dbReference>
<accession>G4QGF4</accession>